<name>A0ABT9ELE9_9SPHN</name>
<evidence type="ECO:0008006" key="3">
    <source>
        <dbReference type="Google" id="ProtNLM"/>
    </source>
</evidence>
<evidence type="ECO:0000313" key="2">
    <source>
        <dbReference type="Proteomes" id="UP001230685"/>
    </source>
</evidence>
<proteinExistence type="predicted"/>
<dbReference type="Gene3D" id="1.10.3230.30">
    <property type="entry name" value="Phage gp6-like head-tail connector protein"/>
    <property type="match status" value="1"/>
</dbReference>
<dbReference type="InterPro" id="IPR011738">
    <property type="entry name" value="Phage_CHP"/>
</dbReference>
<dbReference type="EMBL" id="JAUUDS010000005">
    <property type="protein sequence ID" value="MDP1027790.1"/>
    <property type="molecule type" value="Genomic_DNA"/>
</dbReference>
<accession>A0ABT9ELE9</accession>
<dbReference type="RefSeq" id="WP_305173499.1">
    <property type="nucleotide sequence ID" value="NZ_JAUUDS010000005.1"/>
</dbReference>
<protein>
    <recommendedName>
        <fullName evidence="3">PhiE125 gp8 family phage protein</fullName>
    </recommendedName>
</protein>
<gene>
    <name evidence="1" type="ORF">Q5H91_11240</name>
</gene>
<dbReference type="CDD" id="cd08054">
    <property type="entry name" value="gp6"/>
    <property type="match status" value="1"/>
</dbReference>
<dbReference type="Proteomes" id="UP001230685">
    <property type="component" value="Unassembled WGS sequence"/>
</dbReference>
<keyword evidence="2" id="KW-1185">Reference proteome</keyword>
<organism evidence="1 2">
    <name type="scientific">Sphingomonas aurea</name>
    <dbReference type="NCBI Taxonomy" id="3063994"/>
    <lineage>
        <taxon>Bacteria</taxon>
        <taxon>Pseudomonadati</taxon>
        <taxon>Pseudomonadota</taxon>
        <taxon>Alphaproteobacteria</taxon>
        <taxon>Sphingomonadales</taxon>
        <taxon>Sphingomonadaceae</taxon>
        <taxon>Sphingomonas</taxon>
    </lineage>
</organism>
<sequence length="167" mass="17245">MTEGAVVAAAVAAAKGLLRLEGTAEDAVLTRLVNGAIEAGEVYCGVRFTERTVEAALTGTGDWQALAERPVVAITGVAATGGGALAVDAHAVDIEGGLGRVRVPAGMQVLVTYRAGLAPRWTAMPAGVAHGVVLLAVHWFENRGADAMPPAAVVALWRPYRRLRIGR</sequence>
<reference evidence="1 2" key="1">
    <citation type="submission" date="2023-07" db="EMBL/GenBank/DDBJ databases">
        <authorList>
            <person name="Kim M.K."/>
        </authorList>
    </citation>
    <scope>NUCLEOTIDE SEQUENCE [LARGE SCALE GENOMIC DNA]</scope>
    <source>
        <strain evidence="1 2">KR1UV-12</strain>
    </source>
</reference>
<comment type="caution">
    <text evidence="1">The sequence shown here is derived from an EMBL/GenBank/DDBJ whole genome shotgun (WGS) entry which is preliminary data.</text>
</comment>
<evidence type="ECO:0000313" key="1">
    <source>
        <dbReference type="EMBL" id="MDP1027790.1"/>
    </source>
</evidence>
<dbReference type="NCBIfam" id="TIGR02215">
    <property type="entry name" value="phage_chp_gp8"/>
    <property type="match status" value="1"/>
</dbReference>